<feature type="transmembrane region" description="Helical" evidence="7">
    <location>
        <begin position="97"/>
        <end position="117"/>
    </location>
</feature>
<comment type="subcellular location">
    <subcellularLocation>
        <location evidence="1">Cell membrane</location>
        <topology evidence="1">Multi-pass membrane protein</topology>
    </subcellularLocation>
</comment>
<keyword evidence="4 7" id="KW-0812">Transmembrane</keyword>
<evidence type="ECO:0000259" key="8">
    <source>
        <dbReference type="Pfam" id="PF00884"/>
    </source>
</evidence>
<feature type="transmembrane region" description="Helical" evidence="7">
    <location>
        <begin position="14"/>
        <end position="37"/>
    </location>
</feature>
<organism evidence="9 10">
    <name type="scientific">Jejuia spongiicola</name>
    <dbReference type="NCBI Taxonomy" id="2942207"/>
    <lineage>
        <taxon>Bacteria</taxon>
        <taxon>Pseudomonadati</taxon>
        <taxon>Bacteroidota</taxon>
        <taxon>Flavobacteriia</taxon>
        <taxon>Flavobacteriales</taxon>
        <taxon>Flavobacteriaceae</taxon>
        <taxon>Jejuia</taxon>
    </lineage>
</organism>
<evidence type="ECO:0000256" key="7">
    <source>
        <dbReference type="SAM" id="Phobius"/>
    </source>
</evidence>
<keyword evidence="3 9" id="KW-0808">Transferase</keyword>
<dbReference type="GO" id="GO:0016740">
    <property type="term" value="F:transferase activity"/>
    <property type="evidence" value="ECO:0007669"/>
    <property type="project" value="UniProtKB-KW"/>
</dbReference>
<evidence type="ECO:0000256" key="3">
    <source>
        <dbReference type="ARBA" id="ARBA00022679"/>
    </source>
</evidence>
<gene>
    <name evidence="9" type="ORF">M3P09_16175</name>
</gene>
<evidence type="ECO:0000256" key="4">
    <source>
        <dbReference type="ARBA" id="ARBA00022692"/>
    </source>
</evidence>
<feature type="domain" description="Sulfatase N-terminal" evidence="8">
    <location>
        <begin position="168"/>
        <end position="446"/>
    </location>
</feature>
<dbReference type="EMBL" id="JAMFLZ010000009">
    <property type="protein sequence ID" value="MCL6296546.1"/>
    <property type="molecule type" value="Genomic_DNA"/>
</dbReference>
<evidence type="ECO:0000313" key="9">
    <source>
        <dbReference type="EMBL" id="MCL6296546.1"/>
    </source>
</evidence>
<comment type="caution">
    <text evidence="9">The sequence shown here is derived from an EMBL/GenBank/DDBJ whole genome shotgun (WGS) entry which is preliminary data.</text>
</comment>
<sequence>MPAIIIKNLIIKTYYLKIAYVFLILMLIFETGHYFIFNTKFTPSSIFIVSETNLTEAKEFLLFYLDFKLFVLLSVLITLTIYSLIKIQKWDIKIFHTNKKISTILLFTFFSSLLLLLNHTRRQNLLFLMVKSYYDLNRDSYFNNSEVYGHVFGPFENKGVNKADSEETFIVVIGESTTKQNLNLYGYERNTTPLLNKVKGELLIYKNVISANASTTKALKKAFTINTNEAEGSIIQLINNSGFTTYWLSNQNPIGFHESLVSKIAKASSKRVFLTAANSEENKIYDHHLLKELDKALNDNKKHKVIFIHLQGTHLNYYNRYPETYSFFNDIPPGSKYSSDKIHKIINTYDNAILYNDFVLSSIIEKVKEKKTSSSVLYFSDHGEEVYNTIKFVGHSDDVGTLPMFQIPFLLWQSEDRRLNNSIEVDLDRPYMTDDLFHSIAHLCGINNEYVNLEKSIFSKTFQNRKRIILNNKDYDSILAIKRNNN</sequence>
<reference evidence="9" key="1">
    <citation type="submission" date="2022-05" db="EMBL/GenBank/DDBJ databases">
        <authorList>
            <person name="Park J.-S."/>
        </authorList>
    </citation>
    <scope>NUCLEOTIDE SEQUENCE</scope>
    <source>
        <strain evidence="9">2012CJ34-3</strain>
    </source>
</reference>
<dbReference type="Pfam" id="PF00884">
    <property type="entry name" value="Sulfatase"/>
    <property type="match status" value="1"/>
</dbReference>
<evidence type="ECO:0000256" key="2">
    <source>
        <dbReference type="ARBA" id="ARBA00022475"/>
    </source>
</evidence>
<keyword evidence="2" id="KW-1003">Cell membrane</keyword>
<keyword evidence="5 7" id="KW-1133">Transmembrane helix</keyword>
<evidence type="ECO:0000256" key="6">
    <source>
        <dbReference type="ARBA" id="ARBA00023136"/>
    </source>
</evidence>
<accession>A0ABT0QHS9</accession>
<protein>
    <submittedName>
        <fullName evidence="9">Phosphoethanolamine transferase</fullName>
    </submittedName>
</protein>
<evidence type="ECO:0000256" key="5">
    <source>
        <dbReference type="ARBA" id="ARBA00022989"/>
    </source>
</evidence>
<dbReference type="InterPro" id="IPR040423">
    <property type="entry name" value="PEA_transferase"/>
</dbReference>
<proteinExistence type="predicted"/>
<name>A0ABT0QHS9_9FLAO</name>
<dbReference type="Gene3D" id="3.40.720.10">
    <property type="entry name" value="Alkaline Phosphatase, subunit A"/>
    <property type="match status" value="1"/>
</dbReference>
<dbReference type="CDD" id="cd16017">
    <property type="entry name" value="LptA"/>
    <property type="match status" value="1"/>
</dbReference>
<dbReference type="Proteomes" id="UP001165381">
    <property type="component" value="Unassembled WGS sequence"/>
</dbReference>
<dbReference type="RefSeq" id="WP_249973916.1">
    <property type="nucleotide sequence ID" value="NZ_JAMFLZ010000009.1"/>
</dbReference>
<feature type="transmembrane region" description="Helical" evidence="7">
    <location>
        <begin position="61"/>
        <end position="85"/>
    </location>
</feature>
<keyword evidence="6 7" id="KW-0472">Membrane</keyword>
<dbReference type="InterPro" id="IPR000917">
    <property type="entry name" value="Sulfatase_N"/>
</dbReference>
<dbReference type="InterPro" id="IPR017850">
    <property type="entry name" value="Alkaline_phosphatase_core_sf"/>
</dbReference>
<evidence type="ECO:0000256" key="1">
    <source>
        <dbReference type="ARBA" id="ARBA00004651"/>
    </source>
</evidence>
<keyword evidence="10" id="KW-1185">Reference proteome</keyword>
<dbReference type="PANTHER" id="PTHR30443">
    <property type="entry name" value="INNER MEMBRANE PROTEIN"/>
    <property type="match status" value="1"/>
</dbReference>
<evidence type="ECO:0000313" key="10">
    <source>
        <dbReference type="Proteomes" id="UP001165381"/>
    </source>
</evidence>
<dbReference type="InterPro" id="IPR058130">
    <property type="entry name" value="PEA_transf_C"/>
</dbReference>
<dbReference type="PANTHER" id="PTHR30443:SF2">
    <property type="entry name" value="PHOSPHOETHANOLAMINE TRANSFERASE EPTC"/>
    <property type="match status" value="1"/>
</dbReference>
<dbReference type="SUPFAM" id="SSF53649">
    <property type="entry name" value="Alkaline phosphatase-like"/>
    <property type="match status" value="1"/>
</dbReference>